<evidence type="ECO:0008006" key="4">
    <source>
        <dbReference type="Google" id="ProtNLM"/>
    </source>
</evidence>
<organism evidence="2 3">
    <name type="scientific">Asanoa siamensis</name>
    <dbReference type="NCBI Taxonomy" id="926357"/>
    <lineage>
        <taxon>Bacteria</taxon>
        <taxon>Bacillati</taxon>
        <taxon>Actinomycetota</taxon>
        <taxon>Actinomycetes</taxon>
        <taxon>Micromonosporales</taxon>
        <taxon>Micromonosporaceae</taxon>
        <taxon>Asanoa</taxon>
    </lineage>
</organism>
<sequence>MVFLFALGLIQLPFLFGLLGGDERDWERLSFIGQAYGSVSAIISAVALAGVVATFILQRRQTQLSAQYSMRQHHLTLMKMAMDDPSLMQCLGEKSDFSHEEAKQQTYINLLTTFWCSGWLVGDFSNNEMRVLLRDTLFSTEMGRQWWVRVAPWRAEANHGRLRKFDGIIEKAYREWLTQNKPECASEEPLSSRMPEPKP</sequence>
<dbReference type="InterPro" id="IPR045728">
    <property type="entry name" value="DUF6082"/>
</dbReference>
<gene>
    <name evidence="2" type="ORF">Asi02nite_04880</name>
</gene>
<accession>A0ABQ4CI67</accession>
<feature type="transmembrane region" description="Helical" evidence="1">
    <location>
        <begin position="36"/>
        <end position="57"/>
    </location>
</feature>
<reference evidence="2 3" key="1">
    <citation type="submission" date="2021-01" db="EMBL/GenBank/DDBJ databases">
        <title>Whole genome shotgun sequence of Asanoa siamensis NBRC 107932.</title>
        <authorList>
            <person name="Komaki H."/>
            <person name="Tamura T."/>
        </authorList>
    </citation>
    <scope>NUCLEOTIDE SEQUENCE [LARGE SCALE GENOMIC DNA]</scope>
    <source>
        <strain evidence="2 3">NBRC 107932</strain>
    </source>
</reference>
<keyword evidence="1" id="KW-0472">Membrane</keyword>
<name>A0ABQ4CI67_9ACTN</name>
<keyword evidence="1" id="KW-0812">Transmembrane</keyword>
<evidence type="ECO:0000313" key="2">
    <source>
        <dbReference type="EMBL" id="GIF70970.1"/>
    </source>
</evidence>
<evidence type="ECO:0000313" key="3">
    <source>
        <dbReference type="Proteomes" id="UP000604117"/>
    </source>
</evidence>
<proteinExistence type="predicted"/>
<dbReference type="Pfam" id="PF19560">
    <property type="entry name" value="DUF6082"/>
    <property type="match status" value="1"/>
</dbReference>
<evidence type="ECO:0000256" key="1">
    <source>
        <dbReference type="SAM" id="Phobius"/>
    </source>
</evidence>
<keyword evidence="1" id="KW-1133">Transmembrane helix</keyword>
<comment type="caution">
    <text evidence="2">The sequence shown here is derived from an EMBL/GenBank/DDBJ whole genome shotgun (WGS) entry which is preliminary data.</text>
</comment>
<dbReference type="Proteomes" id="UP000604117">
    <property type="component" value="Unassembled WGS sequence"/>
</dbReference>
<dbReference type="EMBL" id="BONE01000002">
    <property type="protein sequence ID" value="GIF70970.1"/>
    <property type="molecule type" value="Genomic_DNA"/>
</dbReference>
<keyword evidence="3" id="KW-1185">Reference proteome</keyword>
<protein>
    <recommendedName>
        <fullName evidence="4">DUF4760 domain-containing protein</fullName>
    </recommendedName>
</protein>